<comment type="caution">
    <text evidence="2">The sequence shown here is derived from an EMBL/GenBank/DDBJ whole genome shotgun (WGS) entry which is preliminary data.</text>
</comment>
<evidence type="ECO:0000259" key="1">
    <source>
        <dbReference type="PROSITE" id="PS51184"/>
    </source>
</evidence>
<dbReference type="PANTHER" id="PTHR12461">
    <property type="entry name" value="HYPOXIA-INDUCIBLE FACTOR 1 ALPHA INHIBITOR-RELATED"/>
    <property type="match status" value="1"/>
</dbReference>
<dbReference type="Proteomes" id="UP000076925">
    <property type="component" value="Unassembled WGS sequence"/>
</dbReference>
<feature type="domain" description="JmjC" evidence="1">
    <location>
        <begin position="106"/>
        <end position="269"/>
    </location>
</feature>
<accession>A0A139XD73</accession>
<dbReference type="SMART" id="SM00558">
    <property type="entry name" value="JmjC"/>
    <property type="match status" value="1"/>
</dbReference>
<dbReference type="PROSITE" id="PS51184">
    <property type="entry name" value="JMJC"/>
    <property type="match status" value="1"/>
</dbReference>
<keyword evidence="3" id="KW-1185">Reference proteome</keyword>
<protein>
    <recommendedName>
        <fullName evidence="1">JmjC domain-containing protein</fullName>
    </recommendedName>
</protein>
<dbReference type="RefSeq" id="WP_017742677.1">
    <property type="nucleotide sequence ID" value="NZ_KQ976354.1"/>
</dbReference>
<dbReference type="SUPFAM" id="SSF51197">
    <property type="entry name" value="Clavaminate synthase-like"/>
    <property type="match status" value="1"/>
</dbReference>
<dbReference type="AlphaFoldDB" id="A0A139XD73"/>
<evidence type="ECO:0000313" key="2">
    <source>
        <dbReference type="EMBL" id="KYC42616.1"/>
    </source>
</evidence>
<reference evidence="2 3" key="1">
    <citation type="journal article" date="2013" name="Genome Biol. Evol.">
        <title>Genomes of Stigonematalean cyanobacteria (subsection V) and the evolution of oxygenic photosynthesis from prokaryotes to plastids.</title>
        <authorList>
            <person name="Dagan T."/>
            <person name="Roettger M."/>
            <person name="Stucken K."/>
            <person name="Landan G."/>
            <person name="Koch R."/>
            <person name="Major P."/>
            <person name="Gould S.B."/>
            <person name="Goremykin V.V."/>
            <person name="Rippka R."/>
            <person name="Tandeau de Marsac N."/>
            <person name="Gugger M."/>
            <person name="Lockhart P.J."/>
            <person name="Allen J.F."/>
            <person name="Brune I."/>
            <person name="Maus I."/>
            <person name="Puhler A."/>
            <person name="Martin W.F."/>
        </authorList>
    </citation>
    <scope>NUCLEOTIDE SEQUENCE [LARGE SCALE GENOMIC DNA]</scope>
    <source>
        <strain evidence="2 3">PCC 7110</strain>
    </source>
</reference>
<sequence>MNIHVENQVAQTSVKKIERIHKPTPEEFKQVTRSYTQPIIITEKIAEWKAFDLWSIDYLNSVVGNKEINVNVSKNKIFTFDPETEDTFPSTKMQFTDFTNWILNGRKSDQYYYLQQHPIESSFPELFPDIETPDYINKNLLMVSNLWMGTGGNTTPLHWDAAKNLLSQVRGRKRILLFEPKQTAFLYPFSVHSKTPHMSHVNIDKPDLDKFPKFQNAKSMECVLEPGEMLFIPAFWWHQVYSLDQINIAVNFWWQANLKDYLTPQAKQILIQRPKFFWAIILQRTNPYWKLIKDFVVRISNKKIV</sequence>
<evidence type="ECO:0000313" key="3">
    <source>
        <dbReference type="Proteomes" id="UP000076925"/>
    </source>
</evidence>
<proteinExistence type="predicted"/>
<dbReference type="EMBL" id="ANNX02000018">
    <property type="protein sequence ID" value="KYC42616.1"/>
    <property type="molecule type" value="Genomic_DNA"/>
</dbReference>
<dbReference type="InterPro" id="IPR003347">
    <property type="entry name" value="JmjC_dom"/>
</dbReference>
<dbReference type="Pfam" id="PF13621">
    <property type="entry name" value="Cupin_8"/>
    <property type="match status" value="1"/>
</dbReference>
<dbReference type="Gene3D" id="2.60.120.650">
    <property type="entry name" value="Cupin"/>
    <property type="match status" value="1"/>
</dbReference>
<dbReference type="OrthoDB" id="118524at2"/>
<organism evidence="2 3">
    <name type="scientific">Scytonema hofmannii PCC 7110</name>
    <dbReference type="NCBI Taxonomy" id="128403"/>
    <lineage>
        <taxon>Bacteria</taxon>
        <taxon>Bacillati</taxon>
        <taxon>Cyanobacteriota</taxon>
        <taxon>Cyanophyceae</taxon>
        <taxon>Nostocales</taxon>
        <taxon>Scytonemataceae</taxon>
        <taxon>Scytonema</taxon>
    </lineage>
</organism>
<dbReference type="STRING" id="128403.WA1_15555"/>
<dbReference type="InterPro" id="IPR041667">
    <property type="entry name" value="Cupin_8"/>
</dbReference>
<dbReference type="SMR" id="A0A139XD73"/>
<gene>
    <name evidence="2" type="ORF">WA1_15555</name>
</gene>
<name>A0A139XD73_9CYAN</name>
<dbReference type="PANTHER" id="PTHR12461:SF105">
    <property type="entry name" value="HYPOXIA-INDUCIBLE FACTOR 1-ALPHA INHIBITOR"/>
    <property type="match status" value="1"/>
</dbReference>